<evidence type="ECO:0000313" key="7">
    <source>
        <dbReference type="Proteomes" id="UP000636709"/>
    </source>
</evidence>
<dbReference type="Gene3D" id="3.60.40.10">
    <property type="entry name" value="PPM-type phosphatase domain"/>
    <property type="match status" value="1"/>
</dbReference>
<dbReference type="PROSITE" id="PS51746">
    <property type="entry name" value="PPM_2"/>
    <property type="match status" value="1"/>
</dbReference>
<keyword evidence="3" id="KW-0479">Metal-binding</keyword>
<keyword evidence="3" id="KW-0904">Protein phosphatase</keyword>
<comment type="catalytic activity">
    <reaction evidence="2 3">
        <text>O-phospho-L-threonyl-[protein] + H2O = L-threonyl-[protein] + phosphate</text>
        <dbReference type="Rhea" id="RHEA:47004"/>
        <dbReference type="Rhea" id="RHEA-COMP:11060"/>
        <dbReference type="Rhea" id="RHEA-COMP:11605"/>
        <dbReference type="ChEBI" id="CHEBI:15377"/>
        <dbReference type="ChEBI" id="CHEBI:30013"/>
        <dbReference type="ChEBI" id="CHEBI:43474"/>
        <dbReference type="ChEBI" id="CHEBI:61977"/>
        <dbReference type="EC" id="3.1.3.16"/>
    </reaction>
</comment>
<dbReference type="PANTHER" id="PTHR12320">
    <property type="entry name" value="PROTEIN PHOSPHATASE 2C"/>
    <property type="match status" value="1"/>
</dbReference>
<comment type="cofactor">
    <cofactor evidence="3">
        <name>Mg(2+)</name>
        <dbReference type="ChEBI" id="CHEBI:18420"/>
    </cofactor>
</comment>
<dbReference type="GO" id="GO:0046872">
    <property type="term" value="F:metal ion binding"/>
    <property type="evidence" value="ECO:0007669"/>
    <property type="project" value="UniProtKB-UniRule"/>
</dbReference>
<reference evidence="6" key="1">
    <citation type="submission" date="2020-07" db="EMBL/GenBank/DDBJ databases">
        <title>Genome sequence and genetic diversity analysis of an under-domesticated orphan crop, white fonio (Digitaria exilis).</title>
        <authorList>
            <person name="Bennetzen J.L."/>
            <person name="Chen S."/>
            <person name="Ma X."/>
            <person name="Wang X."/>
            <person name="Yssel A.E.J."/>
            <person name="Chaluvadi S.R."/>
            <person name="Johnson M."/>
            <person name="Gangashetty P."/>
            <person name="Hamidou F."/>
            <person name="Sanogo M.D."/>
            <person name="Zwaenepoel A."/>
            <person name="Wallace J."/>
            <person name="Van De Peer Y."/>
            <person name="Van Deynze A."/>
        </authorList>
    </citation>
    <scope>NUCLEOTIDE SEQUENCE</scope>
    <source>
        <tissue evidence="6">Leaves</tissue>
    </source>
</reference>
<evidence type="ECO:0000256" key="2">
    <source>
        <dbReference type="ARBA" id="ARBA00048336"/>
    </source>
</evidence>
<comment type="caution">
    <text evidence="6">The sequence shown here is derived from an EMBL/GenBank/DDBJ whole genome shotgun (WGS) entry which is preliminary data.</text>
</comment>
<evidence type="ECO:0000256" key="1">
    <source>
        <dbReference type="ARBA" id="ARBA00047761"/>
    </source>
</evidence>
<dbReference type="Proteomes" id="UP000636709">
    <property type="component" value="Unassembled WGS sequence"/>
</dbReference>
<evidence type="ECO:0000259" key="5">
    <source>
        <dbReference type="PROSITE" id="PS51746"/>
    </source>
</evidence>
<dbReference type="InterPro" id="IPR039123">
    <property type="entry name" value="PPTC7"/>
</dbReference>
<keyword evidence="3" id="KW-0460">Magnesium</keyword>
<feature type="domain" description="PPM-type phosphatase" evidence="5">
    <location>
        <begin position="369"/>
        <end position="607"/>
    </location>
</feature>
<proteinExistence type="inferred from homology"/>
<comment type="cofactor">
    <cofactor evidence="3">
        <name>Mn(2+)</name>
        <dbReference type="ChEBI" id="CHEBI:29035"/>
    </cofactor>
</comment>
<dbReference type="SUPFAM" id="SSF81606">
    <property type="entry name" value="PP2C-like"/>
    <property type="match status" value="1"/>
</dbReference>
<sequence length="612" mass="63927">MDEVPATAGALDFRPGSSPPGGSAVPRRAAGRSTDTGKHVPRLFRRDGFPRRCLLSALARLVSGERNTQPPAVCRGGAGEAPGGPGFEDRDAVAAELTGSNSAGNKNMDVLCSENGAELESAEPGVLDVRLGTLLMGRHERKLDGTGLGSDEAGEISLVEVSPSDASSSLDATGSIGGYSLVEGSLPEASGSIGCEPEVQEVRTGTPAAVDCPNGDLSSGFGIQPNDDVDGRNCLPRGELELPTDGDDAKDSTKITGILHDGRVEGVETNLKKCEAANGFTERVEEGVDRMEATLDDSEASDSSTTQDSDTDVETASSGSSIEEQDAGYGAHIPQLDQAICKVARENKTSGVKLSDRMTSVSESTLVLASGAAMLPHPAKVSTGGEDAYFIACDGWFGVADGVGQWSFEGINAGLYARELMDGCKKIVTETQGAPRMKTEEVLVKTADEARSPGSSTVLVAHFDGQVLHASNIGDSGFLVIRNGEVYKKSNPMTYGFNFPLQIEKGDNPLKHVQKYAIDLQEGDVIVTATDGLFDNVYEEEVAGTVSKSLTADLKPAEIAELLVARAREVGRCGFGSSPFSDAAYQAGYSGYSGGKLDDVTVVVSIVRKSEV</sequence>
<dbReference type="EC" id="3.1.3.16" evidence="3"/>
<keyword evidence="3" id="KW-0378">Hydrolase</keyword>
<dbReference type="GO" id="GO:0004722">
    <property type="term" value="F:protein serine/threonine phosphatase activity"/>
    <property type="evidence" value="ECO:0007669"/>
    <property type="project" value="UniProtKB-EC"/>
</dbReference>
<evidence type="ECO:0000313" key="6">
    <source>
        <dbReference type="EMBL" id="KAF8776156.1"/>
    </source>
</evidence>
<dbReference type="SMART" id="SM00332">
    <property type="entry name" value="PP2Cc"/>
    <property type="match status" value="1"/>
</dbReference>
<accession>A0A835KY01</accession>
<feature type="region of interest" description="Disordered" evidence="4">
    <location>
        <begin position="295"/>
        <end position="323"/>
    </location>
</feature>
<feature type="compositionally biased region" description="Gly residues" evidence="4">
    <location>
        <begin position="76"/>
        <end position="86"/>
    </location>
</feature>
<dbReference type="PANTHER" id="PTHR12320:SF52">
    <property type="entry name" value="PROTEIN PHOSPHATASE 2C BIPP2C1-RELATED"/>
    <property type="match status" value="1"/>
</dbReference>
<keyword evidence="3" id="KW-0464">Manganese</keyword>
<dbReference type="EMBL" id="JACEFO010000229">
    <property type="protein sequence ID" value="KAF8776156.1"/>
    <property type="molecule type" value="Genomic_DNA"/>
</dbReference>
<dbReference type="Pfam" id="PF07228">
    <property type="entry name" value="SpoIIE"/>
    <property type="match status" value="1"/>
</dbReference>
<dbReference type="InterPro" id="IPR001932">
    <property type="entry name" value="PPM-type_phosphatase-like_dom"/>
</dbReference>
<dbReference type="InterPro" id="IPR036457">
    <property type="entry name" value="PPM-type-like_dom_sf"/>
</dbReference>
<comment type="catalytic activity">
    <reaction evidence="1 3">
        <text>O-phospho-L-seryl-[protein] + H2O = L-seryl-[protein] + phosphate</text>
        <dbReference type="Rhea" id="RHEA:20629"/>
        <dbReference type="Rhea" id="RHEA-COMP:9863"/>
        <dbReference type="Rhea" id="RHEA-COMP:11604"/>
        <dbReference type="ChEBI" id="CHEBI:15377"/>
        <dbReference type="ChEBI" id="CHEBI:29999"/>
        <dbReference type="ChEBI" id="CHEBI:43474"/>
        <dbReference type="ChEBI" id="CHEBI:83421"/>
        <dbReference type="EC" id="3.1.3.16"/>
    </reaction>
</comment>
<comment type="similarity">
    <text evidence="3">Belongs to the PP2C family.</text>
</comment>
<evidence type="ECO:0000256" key="3">
    <source>
        <dbReference type="RuleBase" id="RU366020"/>
    </source>
</evidence>
<dbReference type="AlphaFoldDB" id="A0A835KY01"/>
<protein>
    <recommendedName>
        <fullName evidence="3">Protein phosphatase</fullName>
        <ecNumber evidence="3">3.1.3.16</ecNumber>
    </recommendedName>
</protein>
<dbReference type="OrthoDB" id="60843at2759"/>
<feature type="region of interest" description="Disordered" evidence="4">
    <location>
        <begin position="65"/>
        <end position="90"/>
    </location>
</feature>
<name>A0A835KY01_9POAL</name>
<organism evidence="6 7">
    <name type="scientific">Digitaria exilis</name>
    <dbReference type="NCBI Taxonomy" id="1010633"/>
    <lineage>
        <taxon>Eukaryota</taxon>
        <taxon>Viridiplantae</taxon>
        <taxon>Streptophyta</taxon>
        <taxon>Embryophyta</taxon>
        <taxon>Tracheophyta</taxon>
        <taxon>Spermatophyta</taxon>
        <taxon>Magnoliopsida</taxon>
        <taxon>Liliopsida</taxon>
        <taxon>Poales</taxon>
        <taxon>Poaceae</taxon>
        <taxon>PACMAD clade</taxon>
        <taxon>Panicoideae</taxon>
        <taxon>Panicodae</taxon>
        <taxon>Paniceae</taxon>
        <taxon>Anthephorinae</taxon>
        <taxon>Digitaria</taxon>
    </lineage>
</organism>
<gene>
    <name evidence="6" type="ORF">HU200_003847</name>
</gene>
<dbReference type="SMART" id="SM00331">
    <property type="entry name" value="PP2C_SIG"/>
    <property type="match status" value="1"/>
</dbReference>
<keyword evidence="7" id="KW-1185">Reference proteome</keyword>
<feature type="region of interest" description="Disordered" evidence="4">
    <location>
        <begin position="1"/>
        <end position="43"/>
    </location>
</feature>
<evidence type="ECO:0000256" key="4">
    <source>
        <dbReference type="SAM" id="MobiDB-lite"/>
    </source>
</evidence>